<dbReference type="AlphaFoldDB" id="A0A268EPI7"/>
<name>A0A268EPI7_9BACL</name>
<reference evidence="3 4" key="1">
    <citation type="submission" date="2017-07" db="EMBL/GenBank/DDBJ databases">
        <title>Isolation and whole genome analysis of endospore-forming bacteria from heroin.</title>
        <authorList>
            <person name="Kalinowski J."/>
            <person name="Ahrens B."/>
            <person name="Al-Dilaimi A."/>
            <person name="Winkler A."/>
            <person name="Wibberg D."/>
            <person name="Schleenbecker U."/>
            <person name="Ruckert C."/>
            <person name="Wolfel R."/>
            <person name="Grass G."/>
        </authorList>
    </citation>
    <scope>NUCLEOTIDE SEQUENCE [LARGE SCALE GENOMIC DNA]</scope>
    <source>
        <strain evidence="3 4">7537-G1</strain>
    </source>
</reference>
<dbReference type="SUPFAM" id="SSF46689">
    <property type="entry name" value="Homeodomain-like"/>
    <property type="match status" value="1"/>
</dbReference>
<dbReference type="Proteomes" id="UP000215596">
    <property type="component" value="Unassembled WGS sequence"/>
</dbReference>
<dbReference type="InterPro" id="IPR049739">
    <property type="entry name" value="YraL-like"/>
</dbReference>
<dbReference type="OrthoDB" id="9800398at2"/>
<dbReference type="EMBL" id="NPBY01000048">
    <property type="protein sequence ID" value="PAD75039.1"/>
    <property type="molecule type" value="Genomic_DNA"/>
</dbReference>
<dbReference type="Pfam" id="PF08765">
    <property type="entry name" value="Mor"/>
    <property type="match status" value="1"/>
</dbReference>
<dbReference type="InterPro" id="IPR052411">
    <property type="entry name" value="c-mor_Regulatory_Protein"/>
</dbReference>
<evidence type="ECO:0000313" key="5">
    <source>
        <dbReference type="Proteomes" id="UP000435177"/>
    </source>
</evidence>
<dbReference type="PANTHER" id="PTHR37812">
    <property type="entry name" value="MU-LIKE PROPHAGE FLUMU PROTEIN C"/>
    <property type="match status" value="1"/>
</dbReference>
<gene>
    <name evidence="3" type="ORF">CHH67_16420</name>
    <name evidence="2" type="ORF">GNP94_15935</name>
</gene>
<dbReference type="EMBL" id="WOAA01000014">
    <property type="protein sequence ID" value="MUG67478.1"/>
    <property type="molecule type" value="Genomic_DNA"/>
</dbReference>
<feature type="domain" description="Mor transcription activator" evidence="1">
    <location>
        <begin position="13"/>
        <end position="89"/>
    </location>
</feature>
<proteinExistence type="predicted"/>
<evidence type="ECO:0000259" key="1">
    <source>
        <dbReference type="Pfam" id="PF08765"/>
    </source>
</evidence>
<dbReference type="InterPro" id="IPR009057">
    <property type="entry name" value="Homeodomain-like_sf"/>
</dbReference>
<reference evidence="2 5" key="2">
    <citation type="submission" date="2019-11" db="EMBL/GenBank/DDBJ databases">
        <title>Draft genome sequences of five Paenibacillus species of dairy origin.</title>
        <authorList>
            <person name="Olajide A.M."/>
            <person name="Chen S."/>
            <person name="Lapointe G."/>
        </authorList>
    </citation>
    <scope>NUCLEOTIDE SEQUENCE [LARGE SCALE GENOMIC DNA]</scope>
    <source>
        <strain evidence="2 5">3CS1</strain>
    </source>
</reference>
<dbReference type="InterPro" id="IPR014875">
    <property type="entry name" value="Mor_transcription_activator"/>
</dbReference>
<sequence length="95" mass="11154">MGQYKNGREVLPPELLQQIQQYIDGELLYIPKQSEQRAGWGELSGSKERIKRRNLEMYRAYCKGRTIEELERTYYLSGESVRKIISKLKLTRVGS</sequence>
<dbReference type="NCBIfam" id="NF040785">
    <property type="entry name" value="CD3324_fam"/>
    <property type="match status" value="1"/>
</dbReference>
<evidence type="ECO:0000313" key="3">
    <source>
        <dbReference type="EMBL" id="PAD75039.1"/>
    </source>
</evidence>
<keyword evidence="5" id="KW-1185">Reference proteome</keyword>
<accession>A0A268EPI7</accession>
<evidence type="ECO:0000313" key="4">
    <source>
        <dbReference type="Proteomes" id="UP000215596"/>
    </source>
</evidence>
<dbReference type="PANTHER" id="PTHR37812:SF1">
    <property type="entry name" value="MU-LIKE PROPHAGE FLUMU PROTEIN C"/>
    <property type="match status" value="1"/>
</dbReference>
<dbReference type="RefSeq" id="WP_095266290.1">
    <property type="nucleotide sequence ID" value="NZ_NPBY01000048.1"/>
</dbReference>
<dbReference type="Proteomes" id="UP000435177">
    <property type="component" value="Unassembled WGS sequence"/>
</dbReference>
<evidence type="ECO:0000313" key="2">
    <source>
        <dbReference type="EMBL" id="MUG67478.1"/>
    </source>
</evidence>
<dbReference type="Gene3D" id="1.10.10.60">
    <property type="entry name" value="Homeodomain-like"/>
    <property type="match status" value="1"/>
</dbReference>
<protein>
    <recommendedName>
        <fullName evidence="1">Mor transcription activator domain-containing protein</fullName>
    </recommendedName>
</protein>
<organism evidence="3 4">
    <name type="scientific">Paenibacillus campinasensis</name>
    <dbReference type="NCBI Taxonomy" id="66347"/>
    <lineage>
        <taxon>Bacteria</taxon>
        <taxon>Bacillati</taxon>
        <taxon>Bacillota</taxon>
        <taxon>Bacilli</taxon>
        <taxon>Bacillales</taxon>
        <taxon>Paenibacillaceae</taxon>
        <taxon>Paenibacillus</taxon>
    </lineage>
</organism>
<comment type="caution">
    <text evidence="3">The sequence shown here is derived from an EMBL/GenBank/DDBJ whole genome shotgun (WGS) entry which is preliminary data.</text>
</comment>